<reference evidence="3 6" key="2">
    <citation type="submission" date="2020-12" db="EMBL/GenBank/DDBJ databases">
        <title>FDA dAtabase for Regulatory Grade micrObial Sequences (FDA-ARGOS): Supporting development and validation of Infectious Disease Dx tests.</title>
        <authorList>
            <person name="Sproer C."/>
            <person name="Gronow S."/>
            <person name="Severitt S."/>
            <person name="Schroder I."/>
            <person name="Tallon L."/>
            <person name="Sadzewicz L."/>
            <person name="Zhao X."/>
            <person name="Boylan J."/>
            <person name="Ott S."/>
            <person name="Bowen H."/>
            <person name="Vavikolanu K."/>
            <person name="Mehta A."/>
            <person name="Aluvathingal J."/>
            <person name="Nadendla S."/>
            <person name="Lowell S."/>
            <person name="Myers T."/>
            <person name="Yan Y."/>
            <person name="Sichtig H."/>
        </authorList>
    </citation>
    <scope>NUCLEOTIDE SEQUENCE [LARGE SCALE GENOMIC DNA]</scope>
    <source>
        <strain evidence="3 6">FDAARGOS_911</strain>
    </source>
</reference>
<reference evidence="4 5" key="1">
    <citation type="submission" date="2018-04" db="EMBL/GenBank/DDBJ databases">
        <title>Aerococcus urinae genomes.</title>
        <authorList>
            <person name="Hilt E."/>
            <person name="Gilbert N.M."/>
            <person name="Thomas-White K."/>
            <person name="Putonti C."/>
            <person name="Lewis A.L."/>
            <person name="Visck K.L."/>
            <person name="Wolfe A.J."/>
        </authorList>
    </citation>
    <scope>NUCLEOTIDE SEQUENCE [LARGE SCALE GENOMIC DNA]</scope>
    <source>
        <strain evidence="4 5">UMB7480</strain>
    </source>
</reference>
<dbReference type="OrthoDB" id="9812295at2"/>
<evidence type="ECO:0000313" key="7">
    <source>
        <dbReference type="Proteomes" id="UP001069145"/>
    </source>
</evidence>
<protein>
    <submittedName>
        <fullName evidence="4">NAD(P)H-dependent oxidoreductase</fullName>
    </submittedName>
</protein>
<dbReference type="EMBL" id="CP065662">
    <property type="protein sequence ID" value="QPS00860.1"/>
    <property type="molecule type" value="Genomic_DNA"/>
</dbReference>
<evidence type="ECO:0000259" key="1">
    <source>
        <dbReference type="Pfam" id="PF03358"/>
    </source>
</evidence>
<dbReference type="InterPro" id="IPR029039">
    <property type="entry name" value="Flavoprotein-like_sf"/>
</dbReference>
<dbReference type="Proteomes" id="UP000251923">
    <property type="component" value="Unassembled WGS sequence"/>
</dbReference>
<dbReference type="PANTHER" id="PTHR30543">
    <property type="entry name" value="CHROMATE REDUCTASE"/>
    <property type="match status" value="1"/>
</dbReference>
<sequence length="183" mass="20299">MKIVGIIGNNASKSHNRLLIEHMANKFGDEVEFEVAEINEIPLFNADYMGQDVPDVVNELADKIEAADGVVISTAEYDHAITAALKSVIEWLSSVRKPFQNKPVMIVGASLGTLGSVRAQDNLRNIFTSPGLYARVFPGAEFLMGQAANKFDETGRMTDEGTDKFLDMLFHQFLDFVKEQQED</sequence>
<dbReference type="RefSeq" id="WP_060778268.1">
    <property type="nucleotide sequence ID" value="NZ_CAJHLF010000002.1"/>
</dbReference>
<dbReference type="KEGG" id="aun:AWM73_04515"/>
<dbReference type="Pfam" id="PF03358">
    <property type="entry name" value="FMN_red"/>
    <property type="match status" value="1"/>
</dbReference>
<organism evidence="4 5">
    <name type="scientific">Aerococcus urinae</name>
    <dbReference type="NCBI Taxonomy" id="1376"/>
    <lineage>
        <taxon>Bacteria</taxon>
        <taxon>Bacillati</taxon>
        <taxon>Bacillota</taxon>
        <taxon>Bacilli</taxon>
        <taxon>Lactobacillales</taxon>
        <taxon>Aerococcaceae</taxon>
        <taxon>Aerococcus</taxon>
    </lineage>
</organism>
<dbReference type="PANTHER" id="PTHR30543:SF21">
    <property type="entry name" value="NAD(P)H-DEPENDENT FMN REDUCTASE LOT6"/>
    <property type="match status" value="1"/>
</dbReference>
<proteinExistence type="predicted"/>
<dbReference type="EMBL" id="QMHM01000002">
    <property type="protein sequence ID" value="RAV81059.1"/>
    <property type="molecule type" value="Genomic_DNA"/>
</dbReference>
<dbReference type="Gene3D" id="3.40.50.360">
    <property type="match status" value="1"/>
</dbReference>
<dbReference type="GO" id="GO:0010181">
    <property type="term" value="F:FMN binding"/>
    <property type="evidence" value="ECO:0007669"/>
    <property type="project" value="TreeGrafter"/>
</dbReference>
<dbReference type="EMBL" id="JAOTML010000001">
    <property type="protein sequence ID" value="MCY3052544.1"/>
    <property type="molecule type" value="Genomic_DNA"/>
</dbReference>
<dbReference type="Proteomes" id="UP001069145">
    <property type="component" value="Unassembled WGS sequence"/>
</dbReference>
<evidence type="ECO:0000313" key="3">
    <source>
        <dbReference type="EMBL" id="QPS00860.1"/>
    </source>
</evidence>
<evidence type="ECO:0000313" key="4">
    <source>
        <dbReference type="EMBL" id="RAV81059.1"/>
    </source>
</evidence>
<dbReference type="InterPro" id="IPR050712">
    <property type="entry name" value="NAD(P)H-dep_reductase"/>
</dbReference>
<dbReference type="AlphaFoldDB" id="A0A109RED2"/>
<keyword evidence="7" id="KW-1185">Reference proteome</keyword>
<dbReference type="Proteomes" id="UP000594771">
    <property type="component" value="Chromosome"/>
</dbReference>
<gene>
    <name evidence="4" type="ORF">DBT54_01260</name>
    <name evidence="3" type="ORF">I6G68_05540</name>
    <name evidence="2" type="ORF">ODY43_00805</name>
</gene>
<dbReference type="InterPro" id="IPR005025">
    <property type="entry name" value="FMN_Rdtase-like_dom"/>
</dbReference>
<dbReference type="GO" id="GO:0016491">
    <property type="term" value="F:oxidoreductase activity"/>
    <property type="evidence" value="ECO:0007669"/>
    <property type="project" value="InterPro"/>
</dbReference>
<evidence type="ECO:0000313" key="5">
    <source>
        <dbReference type="Proteomes" id="UP000251923"/>
    </source>
</evidence>
<evidence type="ECO:0000313" key="6">
    <source>
        <dbReference type="Proteomes" id="UP000594771"/>
    </source>
</evidence>
<dbReference type="SUPFAM" id="SSF52218">
    <property type="entry name" value="Flavoproteins"/>
    <property type="match status" value="1"/>
</dbReference>
<name>A0A109RED2_9LACT</name>
<accession>A0A109RED2</accession>
<feature type="domain" description="NADPH-dependent FMN reductase-like" evidence="1">
    <location>
        <begin position="1"/>
        <end position="148"/>
    </location>
</feature>
<reference evidence="2" key="3">
    <citation type="submission" date="2022-09" db="EMBL/GenBank/DDBJ databases">
        <title>Aerococcus urinae taxonomy study.</title>
        <authorList>
            <person name="Christensen J."/>
            <person name="Senneby E."/>
        </authorList>
    </citation>
    <scope>NUCLEOTIDE SEQUENCE</scope>
    <source>
        <strain evidence="2">NLD-066-U95</strain>
    </source>
</reference>
<dbReference type="GeneID" id="89334214"/>
<dbReference type="GO" id="GO:0005829">
    <property type="term" value="C:cytosol"/>
    <property type="evidence" value="ECO:0007669"/>
    <property type="project" value="TreeGrafter"/>
</dbReference>
<evidence type="ECO:0000313" key="2">
    <source>
        <dbReference type="EMBL" id="MCY3052544.1"/>
    </source>
</evidence>